<dbReference type="AlphaFoldDB" id="A0A5N5L5L1"/>
<reference evidence="2" key="1">
    <citation type="journal article" date="2019" name="Gigascience">
        <title>De novo genome assembly of the endangered Acer yangbiense, a plant species with extremely small populations endemic to Yunnan Province, China.</title>
        <authorList>
            <person name="Yang J."/>
            <person name="Wariss H.M."/>
            <person name="Tao L."/>
            <person name="Zhang R."/>
            <person name="Yun Q."/>
            <person name="Hollingsworth P."/>
            <person name="Dao Z."/>
            <person name="Luo G."/>
            <person name="Guo H."/>
            <person name="Ma Y."/>
            <person name="Sun W."/>
        </authorList>
    </citation>
    <scope>NUCLEOTIDE SEQUENCE [LARGE SCALE GENOMIC DNA]</scope>
    <source>
        <strain evidence="2">cv. br00</strain>
    </source>
</reference>
<accession>A0A5N5L5L1</accession>
<evidence type="ECO:0000313" key="2">
    <source>
        <dbReference type="Proteomes" id="UP000326939"/>
    </source>
</evidence>
<evidence type="ECO:0000313" key="1">
    <source>
        <dbReference type="EMBL" id="KAB5538047.1"/>
    </source>
</evidence>
<comment type="caution">
    <text evidence="1">The sequence shown here is derived from an EMBL/GenBank/DDBJ whole genome shotgun (WGS) entry which is preliminary data.</text>
</comment>
<keyword evidence="2" id="KW-1185">Reference proteome</keyword>
<gene>
    <name evidence="1" type="ORF">DKX38_015580</name>
</gene>
<sequence length="120" mass="14200">MFPDYLRLRKSLRKIRDVVPGIKGNDEPILSLPDLMVGITSHIDPGKRRSYCWEIVFMNQKFSIVISFNPSKRDCLYGPFPEITSRGKPSIYRQFIIINYIPRFFTKELDGNYLKVYYKQ</sequence>
<name>A0A5N5L5L1_9ROSI</name>
<organism evidence="1 2">
    <name type="scientific">Salix brachista</name>
    <dbReference type="NCBI Taxonomy" id="2182728"/>
    <lineage>
        <taxon>Eukaryota</taxon>
        <taxon>Viridiplantae</taxon>
        <taxon>Streptophyta</taxon>
        <taxon>Embryophyta</taxon>
        <taxon>Tracheophyta</taxon>
        <taxon>Spermatophyta</taxon>
        <taxon>Magnoliopsida</taxon>
        <taxon>eudicotyledons</taxon>
        <taxon>Gunneridae</taxon>
        <taxon>Pentapetalae</taxon>
        <taxon>rosids</taxon>
        <taxon>fabids</taxon>
        <taxon>Malpighiales</taxon>
        <taxon>Salicaceae</taxon>
        <taxon>Saliceae</taxon>
        <taxon>Salix</taxon>
    </lineage>
</organism>
<proteinExistence type="predicted"/>
<dbReference type="EMBL" id="VDCV01000010">
    <property type="protein sequence ID" value="KAB5538047.1"/>
    <property type="molecule type" value="Genomic_DNA"/>
</dbReference>
<protein>
    <submittedName>
        <fullName evidence="1">Uncharacterized protein</fullName>
    </submittedName>
</protein>
<dbReference type="Proteomes" id="UP000326939">
    <property type="component" value="Chromosome 10"/>
</dbReference>